<evidence type="ECO:0000256" key="3">
    <source>
        <dbReference type="ARBA" id="ARBA00022670"/>
    </source>
</evidence>
<comment type="similarity">
    <text evidence="1 6">Belongs to the peptidase S46 family.</text>
</comment>
<dbReference type="Proteomes" id="UP000554342">
    <property type="component" value="Unassembled WGS sequence"/>
</dbReference>
<evidence type="ECO:0000256" key="1">
    <source>
        <dbReference type="ARBA" id="ARBA00010491"/>
    </source>
</evidence>
<keyword evidence="5 6" id="KW-0378">Hydrolase</keyword>
<dbReference type="InterPro" id="IPR043504">
    <property type="entry name" value="Peptidase_S1_PA_chymotrypsin"/>
</dbReference>
<comment type="function">
    <text evidence="6">Catalyzes the removal of dipeptides from the N-terminus of oligopeptides.</text>
</comment>
<keyword evidence="8" id="KW-1185">Reference proteome</keyword>
<evidence type="ECO:0000313" key="8">
    <source>
        <dbReference type="Proteomes" id="UP000554342"/>
    </source>
</evidence>
<protein>
    <recommendedName>
        <fullName evidence="6">Dipeptidyl-peptidase</fullName>
        <ecNumber evidence="6">3.4.14.-</ecNumber>
    </recommendedName>
</protein>
<evidence type="ECO:0000256" key="2">
    <source>
        <dbReference type="ARBA" id="ARBA00022438"/>
    </source>
</evidence>
<keyword evidence="4 6" id="KW-0732">Signal</keyword>
<dbReference type="EC" id="3.4.14.-" evidence="6"/>
<dbReference type="PANTHER" id="PTHR38469:SF1">
    <property type="entry name" value="PERIPLASMIC PEPTIDASE SUBFAMILY S1B"/>
    <property type="match status" value="1"/>
</dbReference>
<organism evidence="7 8">
    <name type="scientific">Stakelama sediminis</name>
    <dbReference type="NCBI Taxonomy" id="463200"/>
    <lineage>
        <taxon>Bacteria</taxon>
        <taxon>Pseudomonadati</taxon>
        <taxon>Pseudomonadota</taxon>
        <taxon>Alphaproteobacteria</taxon>
        <taxon>Sphingomonadales</taxon>
        <taxon>Sphingomonadaceae</taxon>
        <taxon>Stakelama</taxon>
    </lineage>
</organism>
<keyword evidence="2 6" id="KW-0031">Aminopeptidase</keyword>
<sequence length="689" mass="75316">MMNTRTILAGASAMAMLAVPAHADEGMWTFDAFPAAKMQAKYGWAPDAAWLKHVQNSAVRLTGGCSASFVSGEGLILTNHHCVRECAQDLSDASHDYIANGFVADDRTAERKCPGQQAEVVTSITDVTPVVQAAEKGLSGSALVKAIDAATAKIEKDNCPDTVTTRCQVVTLFGGAQYKLYKYHKYSDVRLVWAPSGQAAAFGGDPDNFNYPRYGLDAAFLRAYVDGKPAVTPQHLKWDARGPQDGEITMVAGNPGSTDRLYTKAQRIFARDDLYPFYLTLLSEYRGRLISKMEDDPQRERTGTDALFGTENSFKALSGYVGSLRDPKFAAKLNKAQEQLRAKVAADPTLAKKVGDPWSQIADAENSARDLYQQYMLLEPLAGFQSTLYGYARTIVRAAEERQKPDADRLPGYNDAALPLMEKRLMDSKPVYPWLEKMDIEFWLTKVREYMTADSPVTKAMLGKQSPEQIADALVNGTKLADPAYRKKLFEGGLAAVKASDDPMIRYVLAHDQAARDIRQDYIAKVVGPIAAAEPKLADARFGVYGDTLYPDATFTLRLSYGTVKGWDEKGKPVPFETYYGGMFDRATGNPPFNLPKAFIAHKADIDMKTPLDFVTTNDIIGGNSGSPVIAKDGSVIGAAFDGNIHMLGGNFGYDPVLNRTVVVSTAAVQEALEHIYPAPRLLKELNGK</sequence>
<evidence type="ECO:0000256" key="5">
    <source>
        <dbReference type="ARBA" id="ARBA00022801"/>
    </source>
</evidence>
<feature type="signal peptide" evidence="6">
    <location>
        <begin position="1"/>
        <end position="23"/>
    </location>
</feature>
<keyword evidence="6" id="KW-0720">Serine protease</keyword>
<dbReference type="GO" id="GO:0070009">
    <property type="term" value="F:serine-type aminopeptidase activity"/>
    <property type="evidence" value="ECO:0007669"/>
    <property type="project" value="UniProtKB-UniRule"/>
</dbReference>
<dbReference type="SUPFAM" id="SSF50494">
    <property type="entry name" value="Trypsin-like serine proteases"/>
    <property type="match status" value="1"/>
</dbReference>
<dbReference type="GO" id="GO:0043171">
    <property type="term" value="P:peptide catabolic process"/>
    <property type="evidence" value="ECO:0007669"/>
    <property type="project" value="UniProtKB-UniRule"/>
</dbReference>
<dbReference type="EMBL" id="JACIJI010000003">
    <property type="protein sequence ID" value="MBB5719211.1"/>
    <property type="molecule type" value="Genomic_DNA"/>
</dbReference>
<evidence type="ECO:0000256" key="6">
    <source>
        <dbReference type="RuleBase" id="RU366067"/>
    </source>
</evidence>
<proteinExistence type="inferred from homology"/>
<dbReference type="AlphaFoldDB" id="A0A840YZH2"/>
<evidence type="ECO:0000256" key="4">
    <source>
        <dbReference type="ARBA" id="ARBA00022729"/>
    </source>
</evidence>
<name>A0A840YZH2_9SPHN</name>
<feature type="chain" id="PRO_5033096589" description="Dipeptidyl-peptidase" evidence="6">
    <location>
        <begin position="24"/>
        <end position="689"/>
    </location>
</feature>
<reference evidence="7 8" key="1">
    <citation type="submission" date="2020-08" db="EMBL/GenBank/DDBJ databases">
        <title>Genomic Encyclopedia of Type Strains, Phase IV (KMG-IV): sequencing the most valuable type-strain genomes for metagenomic binning, comparative biology and taxonomic classification.</title>
        <authorList>
            <person name="Goeker M."/>
        </authorList>
    </citation>
    <scope>NUCLEOTIDE SEQUENCE [LARGE SCALE GENOMIC DNA]</scope>
    <source>
        <strain evidence="7 8">DSM 27203</strain>
    </source>
</reference>
<dbReference type="PANTHER" id="PTHR38469">
    <property type="entry name" value="PERIPLASMIC PEPTIDASE SUBFAMILY S1B"/>
    <property type="match status" value="1"/>
</dbReference>
<dbReference type="InterPro" id="IPR019500">
    <property type="entry name" value="Pep_S46"/>
</dbReference>
<dbReference type="RefSeq" id="WP_246359832.1">
    <property type="nucleotide sequence ID" value="NZ_BAABIF010000012.1"/>
</dbReference>
<dbReference type="Pfam" id="PF10459">
    <property type="entry name" value="Peptidase_S46"/>
    <property type="match status" value="1"/>
</dbReference>
<dbReference type="InterPro" id="IPR009003">
    <property type="entry name" value="Peptidase_S1_PA"/>
</dbReference>
<keyword evidence="3 6" id="KW-0645">Protease</keyword>
<dbReference type="Gene3D" id="2.40.10.10">
    <property type="entry name" value="Trypsin-like serine proteases"/>
    <property type="match status" value="1"/>
</dbReference>
<dbReference type="GO" id="GO:0006508">
    <property type="term" value="P:proteolysis"/>
    <property type="evidence" value="ECO:0007669"/>
    <property type="project" value="UniProtKB-KW"/>
</dbReference>
<evidence type="ECO:0000313" key="7">
    <source>
        <dbReference type="EMBL" id="MBB5719211.1"/>
    </source>
</evidence>
<dbReference type="GO" id="GO:0008239">
    <property type="term" value="F:dipeptidyl-peptidase activity"/>
    <property type="evidence" value="ECO:0007669"/>
    <property type="project" value="UniProtKB-UniRule"/>
</dbReference>
<comment type="caution">
    <text evidence="7">The sequence shown here is derived from an EMBL/GenBank/DDBJ whole genome shotgun (WGS) entry which is preliminary data.</text>
</comment>
<accession>A0A840YZH2</accession>
<gene>
    <name evidence="7" type="ORF">FHR23_002149</name>
</gene>